<dbReference type="AlphaFoldDB" id="A0A419I3J0"/>
<sequence length="276" mass="27431">MTIERIETHHGEGPIELAVSADVATVEVVAGDEYRTARVVLSPVVPGDAAAARLIEATTITSRGDRLTVEVPRTPHAGGGATVVRGSGNVVISGVVSGEVVGLVLGGAQDGVSIVNGQVITGSGTTTIGGGGGGGGGLRLVATVPPGSRVTLTGRSPVLTTTGPLAQVRAETVSGRVAITAADVVEARTTSGAIRIGAAREVWARSVSGAVRVRELAGHASVKTTSGAVEVTAVADSTVTAQTVSGAIDLSAPRGVEIDASTRSVSGRTSNRRWPA</sequence>
<name>A0A419I3J0_9PSEU</name>
<keyword evidence="3" id="KW-1185">Reference proteome</keyword>
<proteinExistence type="predicted"/>
<dbReference type="Proteomes" id="UP000285112">
    <property type="component" value="Unassembled WGS sequence"/>
</dbReference>
<evidence type="ECO:0000313" key="2">
    <source>
        <dbReference type="EMBL" id="RJQ84760.1"/>
    </source>
</evidence>
<reference evidence="2 3" key="1">
    <citation type="submission" date="2018-09" db="EMBL/GenBank/DDBJ databases">
        <title>YIM PH 21725 draft genome.</title>
        <authorList>
            <person name="Miao C."/>
        </authorList>
    </citation>
    <scope>NUCLEOTIDE SEQUENCE [LARGE SCALE GENOMIC DNA]</scope>
    <source>
        <strain evidence="3">YIM PH21725</strain>
    </source>
</reference>
<organism evidence="2 3">
    <name type="scientific">Amycolatopsis panacis</name>
    <dbReference type="NCBI Taxonomy" id="2340917"/>
    <lineage>
        <taxon>Bacteria</taxon>
        <taxon>Bacillati</taxon>
        <taxon>Actinomycetota</taxon>
        <taxon>Actinomycetes</taxon>
        <taxon>Pseudonocardiales</taxon>
        <taxon>Pseudonocardiaceae</taxon>
        <taxon>Amycolatopsis</taxon>
    </lineage>
</organism>
<feature type="domain" description="DUF4097" evidence="1">
    <location>
        <begin position="167"/>
        <end position="267"/>
    </location>
</feature>
<accession>A0A419I3J0</accession>
<evidence type="ECO:0000259" key="1">
    <source>
        <dbReference type="Pfam" id="PF13349"/>
    </source>
</evidence>
<protein>
    <recommendedName>
        <fullName evidence="1">DUF4097 domain-containing protein</fullName>
    </recommendedName>
</protein>
<comment type="caution">
    <text evidence="2">The sequence shown here is derived from an EMBL/GenBank/DDBJ whole genome shotgun (WGS) entry which is preliminary data.</text>
</comment>
<dbReference type="Pfam" id="PF13349">
    <property type="entry name" value="DUF4097"/>
    <property type="match status" value="1"/>
</dbReference>
<dbReference type="RefSeq" id="WP_120024140.1">
    <property type="nucleotide sequence ID" value="NZ_QZFV01000084.1"/>
</dbReference>
<gene>
    <name evidence="2" type="ORF">D5S19_15965</name>
</gene>
<evidence type="ECO:0000313" key="3">
    <source>
        <dbReference type="Proteomes" id="UP000285112"/>
    </source>
</evidence>
<dbReference type="EMBL" id="QZFV01000084">
    <property type="protein sequence ID" value="RJQ84760.1"/>
    <property type="molecule type" value="Genomic_DNA"/>
</dbReference>
<dbReference type="InterPro" id="IPR025164">
    <property type="entry name" value="Toastrack_DUF4097"/>
</dbReference>